<name>A0ABQ5JXD5_9EUKA</name>
<proteinExistence type="predicted"/>
<protein>
    <recommendedName>
        <fullName evidence="1">Cathepsin propeptide inhibitor domain-containing protein</fullName>
    </recommendedName>
</protein>
<dbReference type="InterPro" id="IPR013201">
    <property type="entry name" value="Prot_inhib_I29"/>
</dbReference>
<dbReference type="SUPFAM" id="SSF54001">
    <property type="entry name" value="Cysteine proteinases"/>
    <property type="match status" value="1"/>
</dbReference>
<gene>
    <name evidence="2" type="ORF">ADUPG1_011650</name>
</gene>
<dbReference type="Pfam" id="PF00112">
    <property type="entry name" value="Peptidase_C1"/>
    <property type="match status" value="1"/>
</dbReference>
<evidence type="ECO:0000259" key="1">
    <source>
        <dbReference type="SMART" id="SM00848"/>
    </source>
</evidence>
<sequence length="212" mass="24158">MNVQTVTNIGTTAGAFDVPTQCANMTSSSRGISGSAALLRSLMTHKPVCEIDASGVRFAAYSRRFAKKYASLEERTERQRLFSRRYAMIEKHNANTENTFTMAINKFADLTLDEIHKIYTGFRPAYRREGDEDHGNVNDDPFWHSGQFTHLIDHTPETVSDWRTIDWRLYSNTVSGTVNDQGNCGSCWAFSWLFLLVILQQLCRPVLQFKCQ</sequence>
<organism evidence="2 3">
    <name type="scientific">Aduncisulcus paluster</name>
    <dbReference type="NCBI Taxonomy" id="2918883"/>
    <lineage>
        <taxon>Eukaryota</taxon>
        <taxon>Metamonada</taxon>
        <taxon>Carpediemonas-like organisms</taxon>
        <taxon>Aduncisulcus</taxon>
    </lineage>
</organism>
<dbReference type="Proteomes" id="UP001057375">
    <property type="component" value="Unassembled WGS sequence"/>
</dbReference>
<dbReference type="SMART" id="SM00848">
    <property type="entry name" value="Inhibitor_I29"/>
    <property type="match status" value="1"/>
</dbReference>
<dbReference type="Pfam" id="PF08246">
    <property type="entry name" value="Inhibitor_I29"/>
    <property type="match status" value="1"/>
</dbReference>
<reference evidence="2" key="1">
    <citation type="submission" date="2022-03" db="EMBL/GenBank/DDBJ databases">
        <title>Draft genome sequence of Aduncisulcus paluster, a free-living microaerophilic Fornicata.</title>
        <authorList>
            <person name="Yuyama I."/>
            <person name="Kume K."/>
            <person name="Tamura T."/>
            <person name="Inagaki Y."/>
            <person name="Hashimoto T."/>
        </authorList>
    </citation>
    <scope>NUCLEOTIDE SEQUENCE</scope>
    <source>
        <strain evidence="2">NY0171</strain>
    </source>
</reference>
<comment type="caution">
    <text evidence="2">The sequence shown here is derived from an EMBL/GenBank/DDBJ whole genome shotgun (WGS) entry which is preliminary data.</text>
</comment>
<dbReference type="EMBL" id="BQXS01012160">
    <property type="protein sequence ID" value="GKT20110.1"/>
    <property type="molecule type" value="Genomic_DNA"/>
</dbReference>
<accession>A0ABQ5JXD5</accession>
<evidence type="ECO:0000313" key="2">
    <source>
        <dbReference type="EMBL" id="GKT20110.1"/>
    </source>
</evidence>
<dbReference type="InterPro" id="IPR000668">
    <property type="entry name" value="Peptidase_C1A_C"/>
</dbReference>
<dbReference type="Gene3D" id="1.20.5.170">
    <property type="match status" value="1"/>
</dbReference>
<dbReference type="InterPro" id="IPR038765">
    <property type="entry name" value="Papain-like_cys_pep_sf"/>
</dbReference>
<keyword evidence="3" id="KW-1185">Reference proteome</keyword>
<dbReference type="Gene3D" id="1.10.287.2250">
    <property type="match status" value="1"/>
</dbReference>
<feature type="domain" description="Cathepsin propeptide inhibitor" evidence="1">
    <location>
        <begin position="58"/>
        <end position="115"/>
    </location>
</feature>
<evidence type="ECO:0000313" key="3">
    <source>
        <dbReference type="Proteomes" id="UP001057375"/>
    </source>
</evidence>